<accession>A0A9P7NFU7</accession>
<dbReference type="EMBL" id="SRPW01000240">
    <property type="protein sequence ID" value="KAG6016531.1"/>
    <property type="molecule type" value="Genomic_DNA"/>
</dbReference>
<name>A0A9P7NFU7_9HYPO</name>
<feature type="region of interest" description="Disordered" evidence="1">
    <location>
        <begin position="355"/>
        <end position="379"/>
    </location>
</feature>
<dbReference type="OrthoDB" id="3437384at2759"/>
<evidence type="ECO:0000313" key="3">
    <source>
        <dbReference type="Proteomes" id="UP000748025"/>
    </source>
</evidence>
<evidence type="ECO:0000256" key="1">
    <source>
        <dbReference type="SAM" id="MobiDB-lite"/>
    </source>
</evidence>
<feature type="compositionally biased region" description="Basic and acidic residues" evidence="1">
    <location>
        <begin position="39"/>
        <end position="49"/>
    </location>
</feature>
<dbReference type="AlphaFoldDB" id="A0A9P7NFU7"/>
<feature type="compositionally biased region" description="Basic and acidic residues" evidence="1">
    <location>
        <begin position="468"/>
        <end position="478"/>
    </location>
</feature>
<protein>
    <submittedName>
        <fullName evidence="2">Uncharacterized protein</fullName>
    </submittedName>
</protein>
<feature type="compositionally biased region" description="Polar residues" evidence="1">
    <location>
        <begin position="360"/>
        <end position="375"/>
    </location>
</feature>
<sequence>MMKHLSQDVSSRRQSRVSIGHSDEELARRAEVRRLRQKRIQDELERDNEGDAPSVRSNHSTQRLAALVDLGSPRNGPRDTIEFSVDDCAVASSPDSDLSSSQCSQTCAATCLPNTKVKDICSSARCSLRPETQSDTSVIASHTDPNSTPLTERKRNSTMTTSFRPSSEPGSSRMERILGGESDFNIRHGSHAWDDQSALGVWLIAQSIKSNDISVPQNEQSIQAECSPARHATSTFHDLGGVDSIIDSSISMPDDTFNAKPWLPDYGEQKNLEVGCADTEKNNENPAKYSKSDAQAAGGVRDKGSSNYPSVIPSIDSSPSVSEAHSYVLSQQDMENLELSPIRWYRRLPTCKELGHSEGKSSYTTAEEQASSNTADDSDVPELLGAFICHSEKPKKEPRNCRPAGEQITAPDLNKPLPAPGSRCNLGEDSRIPPSPSRDSCVDISQGTPKRASLKQKLQKSLSGLSKLGDHNKTDRTIYEVPSSRESQKPIMSSYK</sequence>
<proteinExistence type="predicted"/>
<feature type="compositionally biased region" description="Basic and acidic residues" evidence="1">
    <location>
        <begin position="391"/>
        <end position="400"/>
    </location>
</feature>
<feature type="region of interest" description="Disordered" evidence="1">
    <location>
        <begin position="391"/>
        <end position="496"/>
    </location>
</feature>
<evidence type="ECO:0000313" key="2">
    <source>
        <dbReference type="EMBL" id="KAG6016531.1"/>
    </source>
</evidence>
<feature type="compositionally biased region" description="Polar residues" evidence="1">
    <location>
        <begin position="157"/>
        <end position="170"/>
    </location>
</feature>
<organism evidence="2 3">
    <name type="scientific">Claviceps pusilla</name>
    <dbReference type="NCBI Taxonomy" id="123648"/>
    <lineage>
        <taxon>Eukaryota</taxon>
        <taxon>Fungi</taxon>
        <taxon>Dikarya</taxon>
        <taxon>Ascomycota</taxon>
        <taxon>Pezizomycotina</taxon>
        <taxon>Sordariomycetes</taxon>
        <taxon>Hypocreomycetidae</taxon>
        <taxon>Hypocreales</taxon>
        <taxon>Clavicipitaceae</taxon>
        <taxon>Claviceps</taxon>
    </lineage>
</organism>
<comment type="caution">
    <text evidence="2">The sequence shown here is derived from an EMBL/GenBank/DDBJ whole genome shotgun (WGS) entry which is preliminary data.</text>
</comment>
<feature type="region of interest" description="Disordered" evidence="1">
    <location>
        <begin position="39"/>
        <end position="62"/>
    </location>
</feature>
<dbReference type="Proteomes" id="UP000748025">
    <property type="component" value="Unassembled WGS sequence"/>
</dbReference>
<feature type="compositionally biased region" description="Polar residues" evidence="1">
    <location>
        <begin position="132"/>
        <end position="150"/>
    </location>
</feature>
<reference evidence="2" key="1">
    <citation type="journal article" date="2020" name="bioRxiv">
        <title>Whole genome comparisons of ergot fungi reveals the divergence and evolution of species within the genus Claviceps are the result of varying mechanisms driving genome evolution and host range expansion.</title>
        <authorList>
            <person name="Wyka S.A."/>
            <person name="Mondo S.J."/>
            <person name="Liu M."/>
            <person name="Dettman J."/>
            <person name="Nalam V."/>
            <person name="Broders K.D."/>
        </authorList>
    </citation>
    <scope>NUCLEOTIDE SEQUENCE</scope>
    <source>
        <strain evidence="2">CCC 602</strain>
    </source>
</reference>
<feature type="region of interest" description="Disordered" evidence="1">
    <location>
        <begin position="132"/>
        <end position="173"/>
    </location>
</feature>
<gene>
    <name evidence="2" type="ORF">E4U43_003570</name>
</gene>
<feature type="region of interest" description="Disordered" evidence="1">
    <location>
        <begin position="279"/>
        <end position="307"/>
    </location>
</feature>
<keyword evidence="3" id="KW-1185">Reference proteome</keyword>
<feature type="region of interest" description="Disordered" evidence="1">
    <location>
        <begin position="1"/>
        <end position="26"/>
    </location>
</feature>